<organism evidence="1 2">
    <name type="scientific">Lupinus angustifolius</name>
    <name type="common">Narrow-leaved blue lupine</name>
    <dbReference type="NCBI Taxonomy" id="3871"/>
    <lineage>
        <taxon>Eukaryota</taxon>
        <taxon>Viridiplantae</taxon>
        <taxon>Streptophyta</taxon>
        <taxon>Embryophyta</taxon>
        <taxon>Tracheophyta</taxon>
        <taxon>Spermatophyta</taxon>
        <taxon>Magnoliopsida</taxon>
        <taxon>eudicotyledons</taxon>
        <taxon>Gunneridae</taxon>
        <taxon>Pentapetalae</taxon>
        <taxon>rosids</taxon>
        <taxon>fabids</taxon>
        <taxon>Fabales</taxon>
        <taxon>Fabaceae</taxon>
        <taxon>Papilionoideae</taxon>
        <taxon>50 kb inversion clade</taxon>
        <taxon>genistoids sensu lato</taxon>
        <taxon>core genistoids</taxon>
        <taxon>Genisteae</taxon>
        <taxon>Lupinus</taxon>
    </lineage>
</organism>
<keyword evidence="2" id="KW-1185">Reference proteome</keyword>
<name>A0A394DHQ2_LUPAN</name>
<proteinExistence type="predicted"/>
<gene>
    <name evidence="1" type="ORF">TanjilG_28772</name>
</gene>
<comment type="caution">
    <text evidence="1">The sequence shown here is derived from an EMBL/GenBank/DDBJ whole genome shotgun (WGS) entry which is preliminary data.</text>
</comment>
<dbReference type="OrthoDB" id="691231at2759"/>
<dbReference type="Gramene" id="OIW19901">
    <property type="protein sequence ID" value="OIW19901"/>
    <property type="gene ID" value="TanjilG_28772"/>
</dbReference>
<dbReference type="Proteomes" id="UP000188354">
    <property type="component" value="Unassembled WGS sequence"/>
</dbReference>
<sequence>MASSLHENVLELGFEFSEANNVLLMSLMEEIHEDEYNGDDRLVTMIQSLEAEINDPLLGQRYEVGNLNGQDCYTSSINNHDHWIDMELVSSLTFDEMNALIPCGDERVVEHVGVEYEGGNEMDDFKLYYGGLLEQQQRETHLSQGPSGAIFSN</sequence>
<dbReference type="EMBL" id="MLAU01003941">
    <property type="protein sequence ID" value="OIW19901.1"/>
    <property type="molecule type" value="Genomic_DNA"/>
</dbReference>
<evidence type="ECO:0000313" key="2">
    <source>
        <dbReference type="Proteomes" id="UP000188354"/>
    </source>
</evidence>
<dbReference type="PANTHER" id="PTHR37611">
    <property type="entry name" value="VIRUS-SPECIFIC-SIGNALING-PATHWAY REGULATED PROTEIN-RELATED"/>
    <property type="match status" value="1"/>
</dbReference>
<accession>A0A394DHQ2</accession>
<evidence type="ECO:0000313" key="1">
    <source>
        <dbReference type="EMBL" id="OIW19901.1"/>
    </source>
</evidence>
<dbReference type="AlphaFoldDB" id="A0A394DHQ2"/>
<dbReference type="KEGG" id="lang:109337501"/>
<protein>
    <submittedName>
        <fullName evidence="1">Uncharacterized protein</fullName>
    </submittedName>
</protein>
<dbReference type="PANTHER" id="PTHR37611:SF4">
    <property type="entry name" value="OS06G0538400 PROTEIN"/>
    <property type="match status" value="1"/>
</dbReference>
<reference evidence="1 2" key="1">
    <citation type="journal article" date="2017" name="Plant Biotechnol. J.">
        <title>A comprehensive draft genome sequence for lupin (Lupinus angustifolius), an emerging health food: insights into plant-microbe interactions and legume evolution.</title>
        <authorList>
            <person name="Hane J.K."/>
            <person name="Ming Y."/>
            <person name="Kamphuis L.G."/>
            <person name="Nelson M.N."/>
            <person name="Garg G."/>
            <person name="Atkins C.A."/>
            <person name="Bayer P.E."/>
            <person name="Bravo A."/>
            <person name="Bringans S."/>
            <person name="Cannon S."/>
            <person name="Edwards D."/>
            <person name="Foley R."/>
            <person name="Gao L.L."/>
            <person name="Harrison M.J."/>
            <person name="Huang W."/>
            <person name="Hurgobin B."/>
            <person name="Li S."/>
            <person name="Liu C.W."/>
            <person name="McGrath A."/>
            <person name="Morahan G."/>
            <person name="Murray J."/>
            <person name="Weller J."/>
            <person name="Jian J."/>
            <person name="Singh K.B."/>
        </authorList>
    </citation>
    <scope>NUCLEOTIDE SEQUENCE [LARGE SCALE GENOMIC DNA]</scope>
    <source>
        <strain evidence="2">cv. Tanjil</strain>
        <tissue evidence="1">Whole plant</tissue>
    </source>
</reference>